<keyword evidence="3" id="KW-0732">Signal</keyword>
<name>A0A9D1KDZ2_9BACT</name>
<dbReference type="Gene3D" id="1.25.40.390">
    <property type="match status" value="1"/>
</dbReference>
<comment type="similarity">
    <text evidence="2">Belongs to the SusD family.</text>
</comment>
<evidence type="ECO:0000256" key="2">
    <source>
        <dbReference type="ARBA" id="ARBA00006275"/>
    </source>
</evidence>
<evidence type="ECO:0000256" key="3">
    <source>
        <dbReference type="ARBA" id="ARBA00022729"/>
    </source>
</evidence>
<reference evidence="8" key="2">
    <citation type="journal article" date="2021" name="PeerJ">
        <title>Extensive microbial diversity within the chicken gut microbiome revealed by metagenomics and culture.</title>
        <authorList>
            <person name="Gilroy R."/>
            <person name="Ravi A."/>
            <person name="Getino M."/>
            <person name="Pursley I."/>
            <person name="Horton D.L."/>
            <person name="Alikhan N.F."/>
            <person name="Baker D."/>
            <person name="Gharbi K."/>
            <person name="Hall N."/>
            <person name="Watson M."/>
            <person name="Adriaenssens E.M."/>
            <person name="Foster-Nyarko E."/>
            <person name="Jarju S."/>
            <person name="Secka A."/>
            <person name="Antonio M."/>
            <person name="Oren A."/>
            <person name="Chaudhuri R.R."/>
            <person name="La Ragione R."/>
            <person name="Hildebrand F."/>
            <person name="Pallen M.J."/>
        </authorList>
    </citation>
    <scope>NUCLEOTIDE SEQUENCE</scope>
    <source>
        <strain evidence="8">21143</strain>
    </source>
</reference>
<dbReference type="InterPro" id="IPR012944">
    <property type="entry name" value="SusD_RagB_dom"/>
</dbReference>
<keyword evidence="4" id="KW-0472">Membrane</keyword>
<dbReference type="Proteomes" id="UP000886722">
    <property type="component" value="Unassembled WGS sequence"/>
</dbReference>
<evidence type="ECO:0000259" key="6">
    <source>
        <dbReference type="Pfam" id="PF07980"/>
    </source>
</evidence>
<comment type="subcellular location">
    <subcellularLocation>
        <location evidence="1">Cell outer membrane</location>
    </subcellularLocation>
</comment>
<evidence type="ECO:0000256" key="1">
    <source>
        <dbReference type="ARBA" id="ARBA00004442"/>
    </source>
</evidence>
<dbReference type="Pfam" id="PF14322">
    <property type="entry name" value="SusD-like_3"/>
    <property type="match status" value="1"/>
</dbReference>
<dbReference type="AlphaFoldDB" id="A0A9D1KDZ2"/>
<dbReference type="InterPro" id="IPR033985">
    <property type="entry name" value="SusD-like_N"/>
</dbReference>
<evidence type="ECO:0000256" key="5">
    <source>
        <dbReference type="ARBA" id="ARBA00023237"/>
    </source>
</evidence>
<dbReference type="CDD" id="cd08977">
    <property type="entry name" value="SusD"/>
    <property type="match status" value="1"/>
</dbReference>
<evidence type="ECO:0000313" key="8">
    <source>
        <dbReference type="EMBL" id="HIT40284.1"/>
    </source>
</evidence>
<dbReference type="GO" id="GO:0009279">
    <property type="term" value="C:cell outer membrane"/>
    <property type="evidence" value="ECO:0007669"/>
    <property type="project" value="UniProtKB-SubCell"/>
</dbReference>
<dbReference type="InterPro" id="IPR011990">
    <property type="entry name" value="TPR-like_helical_dom_sf"/>
</dbReference>
<dbReference type="Pfam" id="PF07980">
    <property type="entry name" value="SusD_RagB"/>
    <property type="match status" value="1"/>
</dbReference>
<evidence type="ECO:0000259" key="7">
    <source>
        <dbReference type="Pfam" id="PF14322"/>
    </source>
</evidence>
<reference evidence="8" key="1">
    <citation type="submission" date="2020-10" db="EMBL/GenBank/DDBJ databases">
        <authorList>
            <person name="Gilroy R."/>
        </authorList>
    </citation>
    <scope>NUCLEOTIDE SEQUENCE</scope>
    <source>
        <strain evidence="8">21143</strain>
    </source>
</reference>
<evidence type="ECO:0000313" key="9">
    <source>
        <dbReference type="Proteomes" id="UP000886722"/>
    </source>
</evidence>
<dbReference type="EMBL" id="DVKT01000071">
    <property type="protein sequence ID" value="HIT40284.1"/>
    <property type="molecule type" value="Genomic_DNA"/>
</dbReference>
<sequence length="523" mass="59881">MKIKNLKYTILALGCGVVFSMTSCKDWLEIYPENSQPSGTYWQTKEEVEAVVNAGYYYLRTMVEPYLIPWGELRAGCIYNQKGSNLQNFQVKPTDKDLCNWGTLYQIINVANTVIKRAPDTQKVDATYALPAMKSHQTEAYFLRALCYFYLVRNWREAPLITEPYEDDTYTTKVAKSTEAELIEQIRSDIRTALSTGAAKESFDTTWETKGRATKWALYALGADVCLWAEDYEAAVTYCDAILNARGVGAPAFLATATHSSWFSMFNPGNSNESIFEIQYNYEENQTNNLPKLFDNEHADGIYRISRALTQMFNSEYSATLYEMKEAVRSMYGGYFVGPDATIFESATVSYVWKYLGSQTLSDKRTASYYDPNFIIYRVADVMLMKAEALILRTHGENIEDKVEAMKLINEIRTRSNLEIEVEATAEAVEPLDEEAMLQKVLYERTVELVGEGKAWYDFLRFGRRNNNQYKSTFLVDKVLEYNEQAGESWLRTVLNNDNALFLPISQTEIDANSLLIQNPYYN</sequence>
<feature type="domain" description="SusD-like N-terminal" evidence="7">
    <location>
        <begin position="77"/>
        <end position="225"/>
    </location>
</feature>
<dbReference type="SUPFAM" id="SSF48452">
    <property type="entry name" value="TPR-like"/>
    <property type="match status" value="1"/>
</dbReference>
<feature type="domain" description="RagB/SusD" evidence="6">
    <location>
        <begin position="344"/>
        <end position="522"/>
    </location>
</feature>
<dbReference type="PROSITE" id="PS51257">
    <property type="entry name" value="PROKAR_LIPOPROTEIN"/>
    <property type="match status" value="1"/>
</dbReference>
<comment type="caution">
    <text evidence="8">The sequence shown here is derived from an EMBL/GenBank/DDBJ whole genome shotgun (WGS) entry which is preliminary data.</text>
</comment>
<proteinExistence type="inferred from homology"/>
<evidence type="ECO:0000256" key="4">
    <source>
        <dbReference type="ARBA" id="ARBA00023136"/>
    </source>
</evidence>
<keyword evidence="5" id="KW-0998">Cell outer membrane</keyword>
<gene>
    <name evidence="8" type="ORF">IAD06_09670</name>
</gene>
<protein>
    <submittedName>
        <fullName evidence="8">RagB/SusD family nutrient uptake outer membrane protein</fullName>
    </submittedName>
</protein>
<accession>A0A9D1KDZ2</accession>
<organism evidence="8 9">
    <name type="scientific">Candidatus Caccoplasma intestinavium</name>
    <dbReference type="NCBI Taxonomy" id="2840716"/>
    <lineage>
        <taxon>Bacteria</taxon>
        <taxon>Pseudomonadati</taxon>
        <taxon>Bacteroidota</taxon>
        <taxon>Bacteroidia</taxon>
        <taxon>Bacteroidales</taxon>
        <taxon>Bacteroidaceae</taxon>
        <taxon>Bacteroidaceae incertae sedis</taxon>
        <taxon>Candidatus Caccoplasma</taxon>
    </lineage>
</organism>